<keyword evidence="1" id="KW-0547">Nucleotide-binding</keyword>
<dbReference type="CDD" id="cd18795">
    <property type="entry name" value="SF2_C_Ski2"/>
    <property type="match status" value="1"/>
</dbReference>
<evidence type="ECO:0000313" key="9">
    <source>
        <dbReference type="Proteomes" id="UP000708148"/>
    </source>
</evidence>
<evidence type="ECO:0000256" key="1">
    <source>
        <dbReference type="ARBA" id="ARBA00022741"/>
    </source>
</evidence>
<keyword evidence="4" id="KW-0067">ATP-binding</keyword>
<evidence type="ECO:0000313" key="8">
    <source>
        <dbReference type="EMBL" id="CAD7695154.1"/>
    </source>
</evidence>
<evidence type="ECO:0000256" key="2">
    <source>
        <dbReference type="ARBA" id="ARBA00022801"/>
    </source>
</evidence>
<dbReference type="SUPFAM" id="SSF158702">
    <property type="entry name" value="Sec63 N-terminal domain-like"/>
    <property type="match status" value="1"/>
</dbReference>
<sequence length="1827" mass="198630">MKVLLASWGLPHPVIQAYSNIGIQRLFPWQAAAVEEGADGSNLVFSAPTSGGKSLVAEVLLIRRLQQKRRMGQSWNRKIFGRALFVLPYLSVVAEKAAHLQHILGPMGCKVKGYNGSVTGMPLAPRGESVAVCTHEKANIVINQLIQEARLHELVSVIIDEVHMLGDKDRGISLELGITKLLYSQHGPSTQIVCMSATVRGLETLRQWLQARLFVTNHRPVPLIQHAVFDGQVFEFKPPPAGTPGDTAPLKQIRDLTESILPDRDRLVPLVAEAVARGESVLVFCGSRAHTQSCAKMVSELLPQQLPETGGCEESRQSRVKLLQELQDALCGYSNPLLQDLILSGVAYHHAGMLLEERRCMEAGFRSGALSVLVATSTLAAGVNLPANRVILRSLWQGGQIVSKTMYLQMAGRAGRAGLSTRGESYIIGRGFADDANQEWRQVCSLLTEPLPLLESQLAPSLSDPASELDVVGKKELNHFCKMLLEVIANGSVRSGQQTPYELLHRVTKGSLGALRDAKLISLVADSSKTTKESAAWKPTAMGRAIFASGLKLNDAVVLYQRLKSAQGGLVMGDMTHLIYTLMLERPVDIYDWEQWGQLFRRLKSTQREAAKRIGVFQEDIEAVCRGQGVKEEISTRHSCFAASCAIADLLQERAVQQVEEIWGKCGEPAAILKGGLSAGQLQKLQSDVAKTAAMASYMCQSAGWWQLDTLTSLLAQQASVGVRPDLLSLMRIPTMTAARARALHDRGITSPEALAAASVDAIEAAVEDVLPNNLKRQSKRACMEGQRGACVGQPGVRALVQRAAKRLVEDTCMLLVANAREAAEEARAVVQELADVDKVAQGTDSRDPQIVSCLVPSGGTDVGPPRQHHSSGACQGHVSVQQLSIHSSIAAIVQFMEAWASAPVFSWCLVHTAGDETQCDDANMPLCATFQDAGPAEQGRLKPVIGIAVCFDPGHVVYLDLTHKAEMIEERVVAEHMLWAGVGRVFSQDSACKVGFGLRWQLTELMLMNVLPRAPLCDIGVAYALLHPELQEKEGARLHSIFNSMVRRTFFLQPLAQASVAQACQEAYMSFLLFQPVMDVLTQQCSLRCFQEVEMRCLCALAEMSAVGLNFHWTCTEVMVDCLAAACTTASGALAFILSCAVDFSTMEGAGLVLARLGVHVPGSMRRRGDSQTTWYESVIAALEGVLAKEADMYSFHSRRLCVYWALQGLSAQRALEMWRTIKDGASQHRLCPWVQPAAPFGRLEERVGAVCNVLKTLQIYHASVQRSNLSVQDEITLGSLCPSSFQGHLTPVVIQQTEGPLRVGWLHGVTYEGPRSDEAARHFGWQTVWLASVSFGSPVASTWDDGHGMRGTDSRLVPANCVWLVATSTNCTPCCPSILAKVCEANPVSPRPSSTEQKHMHGTAYGLPCVSPMSFGAHVRPSSTSRAFVLCSYWLLELSVLAHLSNDGTLLAAMAASDPLQYLDQTAALDPVRRTCAGLRNWKHPSVADSHVIYDRARSAPLVFSQMIMGMLHSLVYGWSPKQLSLSLGTSRSQALKLMAALFDALPQVKECRDNLMALTKRKGFVQTVTGRRLYCPQLSSSVPQQRAQAERRIFSHACSGSVADIIKTALTDLHRLFNDPEPDQHPLPVPHPALTTGAICPLCHGSVGNAQNPRGPGSKGSPLHTTQPCCSDVQRMDATTDPKMEHPSSTALNDAQIGSVQSSSLKRTAHWDCHRATQQRGGASEGVGPCEYGPESGGCNSERGRLSGALFNWHRNSPRLVYACADMIVVECAEGAMETVGSLIEDSLTVQTSDKLGLQAPIRASIFWGRDLDAGRWRRLVLSK</sequence>
<dbReference type="CDD" id="cd18026">
    <property type="entry name" value="DEXHc_POLQ-like"/>
    <property type="match status" value="1"/>
</dbReference>
<evidence type="ECO:0000256" key="4">
    <source>
        <dbReference type="ARBA" id="ARBA00022840"/>
    </source>
</evidence>
<feature type="domain" description="Helicase C-terminal" evidence="7">
    <location>
        <begin position="263"/>
        <end position="466"/>
    </location>
</feature>
<dbReference type="GO" id="GO:0016787">
    <property type="term" value="F:hydrolase activity"/>
    <property type="evidence" value="ECO:0007669"/>
    <property type="project" value="UniProtKB-KW"/>
</dbReference>
<organism evidence="8 9">
    <name type="scientific">Ostreobium quekettii</name>
    <dbReference type="NCBI Taxonomy" id="121088"/>
    <lineage>
        <taxon>Eukaryota</taxon>
        <taxon>Viridiplantae</taxon>
        <taxon>Chlorophyta</taxon>
        <taxon>core chlorophytes</taxon>
        <taxon>Ulvophyceae</taxon>
        <taxon>TCBD clade</taxon>
        <taxon>Bryopsidales</taxon>
        <taxon>Ostreobineae</taxon>
        <taxon>Ostreobiaceae</taxon>
        <taxon>Ostreobium</taxon>
    </lineage>
</organism>
<dbReference type="SMART" id="SM00490">
    <property type="entry name" value="HELICc"/>
    <property type="match status" value="1"/>
</dbReference>
<dbReference type="Pfam" id="PF00476">
    <property type="entry name" value="DNA_pol_A"/>
    <property type="match status" value="1"/>
</dbReference>
<dbReference type="InterPro" id="IPR027417">
    <property type="entry name" value="P-loop_NTPase"/>
</dbReference>
<dbReference type="SMART" id="SM00487">
    <property type="entry name" value="DEXDc"/>
    <property type="match status" value="1"/>
</dbReference>
<dbReference type="InterPro" id="IPR011545">
    <property type="entry name" value="DEAD/DEAH_box_helicase_dom"/>
</dbReference>
<dbReference type="GO" id="GO:0004386">
    <property type="term" value="F:helicase activity"/>
    <property type="evidence" value="ECO:0007669"/>
    <property type="project" value="UniProtKB-KW"/>
</dbReference>
<dbReference type="Gene3D" id="3.30.70.370">
    <property type="match status" value="1"/>
</dbReference>
<dbReference type="SUPFAM" id="SSF53098">
    <property type="entry name" value="Ribonuclease H-like"/>
    <property type="match status" value="1"/>
</dbReference>
<evidence type="ECO:0008006" key="10">
    <source>
        <dbReference type="Google" id="ProtNLM"/>
    </source>
</evidence>
<dbReference type="InterPro" id="IPR048960">
    <property type="entry name" value="POLQ-like_helical"/>
</dbReference>
<protein>
    <recommendedName>
        <fullName evidence="10">DNA-directed DNA polymerase</fullName>
    </recommendedName>
</protein>
<proteinExistence type="predicted"/>
<dbReference type="GO" id="GO:0005524">
    <property type="term" value="F:ATP binding"/>
    <property type="evidence" value="ECO:0007669"/>
    <property type="project" value="UniProtKB-KW"/>
</dbReference>
<dbReference type="PANTHER" id="PTHR47961">
    <property type="entry name" value="DNA POLYMERASE THETA, PUTATIVE (AFU_ORTHOLOGUE AFUA_1G05260)-RELATED"/>
    <property type="match status" value="1"/>
</dbReference>
<dbReference type="SUPFAM" id="SSF52540">
    <property type="entry name" value="P-loop containing nucleoside triphosphate hydrolases"/>
    <property type="match status" value="2"/>
</dbReference>
<dbReference type="Pfam" id="PF00271">
    <property type="entry name" value="Helicase_C"/>
    <property type="match status" value="1"/>
</dbReference>
<feature type="domain" description="Helicase ATP-binding" evidence="6">
    <location>
        <begin position="34"/>
        <end position="217"/>
    </location>
</feature>
<dbReference type="Gene3D" id="3.40.50.300">
    <property type="entry name" value="P-loop containing nucleotide triphosphate hydrolases"/>
    <property type="match status" value="2"/>
</dbReference>
<dbReference type="InterPro" id="IPR036397">
    <property type="entry name" value="RNaseH_sf"/>
</dbReference>
<dbReference type="GO" id="GO:0003887">
    <property type="term" value="F:DNA-directed DNA polymerase activity"/>
    <property type="evidence" value="ECO:0007669"/>
    <property type="project" value="InterPro"/>
</dbReference>
<keyword evidence="3" id="KW-0347">Helicase</keyword>
<dbReference type="SUPFAM" id="SSF56672">
    <property type="entry name" value="DNA/RNA polymerases"/>
    <property type="match status" value="1"/>
</dbReference>
<dbReference type="InterPro" id="IPR012337">
    <property type="entry name" value="RNaseH-like_sf"/>
</dbReference>
<dbReference type="InterPro" id="IPR001650">
    <property type="entry name" value="Helicase_C-like"/>
</dbReference>
<dbReference type="PROSITE" id="PS51192">
    <property type="entry name" value="HELICASE_ATP_BIND_1"/>
    <property type="match status" value="1"/>
</dbReference>
<dbReference type="InterPro" id="IPR043502">
    <property type="entry name" value="DNA/RNA_pol_sf"/>
</dbReference>
<evidence type="ECO:0000256" key="5">
    <source>
        <dbReference type="SAM" id="MobiDB-lite"/>
    </source>
</evidence>
<keyword evidence="2" id="KW-0378">Hydrolase</keyword>
<reference evidence="8" key="1">
    <citation type="submission" date="2020-12" db="EMBL/GenBank/DDBJ databases">
        <authorList>
            <person name="Iha C."/>
        </authorList>
    </citation>
    <scope>NUCLEOTIDE SEQUENCE</scope>
</reference>
<dbReference type="PROSITE" id="PS51194">
    <property type="entry name" value="HELICASE_CTER"/>
    <property type="match status" value="1"/>
</dbReference>
<keyword evidence="9" id="KW-1185">Reference proteome</keyword>
<dbReference type="Gene3D" id="3.30.420.10">
    <property type="entry name" value="Ribonuclease H-like superfamily/Ribonuclease H"/>
    <property type="match status" value="1"/>
</dbReference>
<gene>
    <name evidence="8" type="ORF">OSTQU699_LOCUS515</name>
</gene>
<dbReference type="InterPro" id="IPR014001">
    <property type="entry name" value="Helicase_ATP-bd"/>
</dbReference>
<feature type="region of interest" description="Disordered" evidence="5">
    <location>
        <begin position="1653"/>
        <end position="1672"/>
    </location>
</feature>
<dbReference type="OrthoDB" id="2320933at2759"/>
<evidence type="ECO:0000259" key="6">
    <source>
        <dbReference type="PROSITE" id="PS51192"/>
    </source>
</evidence>
<accession>A0A8S1IK52</accession>
<dbReference type="PANTHER" id="PTHR47961:SF6">
    <property type="entry name" value="DNA-DIRECTED DNA POLYMERASE"/>
    <property type="match status" value="1"/>
</dbReference>
<dbReference type="InterPro" id="IPR050474">
    <property type="entry name" value="Hel308_SKI2-like"/>
</dbReference>
<dbReference type="Pfam" id="PF00270">
    <property type="entry name" value="DEAD"/>
    <property type="match status" value="1"/>
</dbReference>
<dbReference type="GO" id="GO:0006260">
    <property type="term" value="P:DNA replication"/>
    <property type="evidence" value="ECO:0007669"/>
    <property type="project" value="InterPro"/>
</dbReference>
<dbReference type="Pfam" id="PF21099">
    <property type="entry name" value="POLQ_helical"/>
    <property type="match status" value="1"/>
</dbReference>
<dbReference type="Proteomes" id="UP000708148">
    <property type="component" value="Unassembled WGS sequence"/>
</dbReference>
<evidence type="ECO:0000259" key="7">
    <source>
        <dbReference type="PROSITE" id="PS51194"/>
    </source>
</evidence>
<dbReference type="SMART" id="SM00482">
    <property type="entry name" value="POLAc"/>
    <property type="match status" value="1"/>
</dbReference>
<evidence type="ECO:0000256" key="3">
    <source>
        <dbReference type="ARBA" id="ARBA00022806"/>
    </source>
</evidence>
<dbReference type="InterPro" id="IPR001098">
    <property type="entry name" value="DNA-dir_DNA_pol_A_palm_dom"/>
</dbReference>
<comment type="caution">
    <text evidence="8">The sequence shown here is derived from an EMBL/GenBank/DDBJ whole genome shotgun (WGS) entry which is preliminary data.</text>
</comment>
<dbReference type="GO" id="GO:0003677">
    <property type="term" value="F:DNA binding"/>
    <property type="evidence" value="ECO:0007669"/>
    <property type="project" value="InterPro"/>
</dbReference>
<dbReference type="Gene3D" id="1.10.150.20">
    <property type="entry name" value="5' to 3' exonuclease, C-terminal subdomain"/>
    <property type="match status" value="1"/>
</dbReference>
<feature type="region of interest" description="Disordered" evidence="5">
    <location>
        <begin position="1712"/>
        <end position="1738"/>
    </location>
</feature>
<name>A0A8S1IK52_9CHLO</name>
<dbReference type="Gene3D" id="1.10.3380.20">
    <property type="match status" value="1"/>
</dbReference>
<dbReference type="EMBL" id="CAJHUC010000313">
    <property type="protein sequence ID" value="CAD7695154.1"/>
    <property type="molecule type" value="Genomic_DNA"/>
</dbReference>